<reference evidence="1 2" key="1">
    <citation type="submission" date="2020-02" db="EMBL/GenBank/DDBJ databases">
        <title>Complete genome sequence of the novel Campylobacter species Candidatus Campylobacter infans.</title>
        <authorList>
            <person name="Duim B."/>
            <person name="Zomer A."/>
            <person name="van der Graaf L."/>
            <person name="Wagenaar J."/>
        </authorList>
    </citation>
    <scope>NUCLEOTIDE SEQUENCE [LARGE SCALE GENOMIC DNA]</scope>
    <source>
        <strain evidence="1 2">19S00001</strain>
    </source>
</reference>
<dbReference type="EMBL" id="CP049075">
    <property type="protein sequence ID" value="QLI05011.1"/>
    <property type="molecule type" value="Genomic_DNA"/>
</dbReference>
<organism evidence="1 2">
    <name type="scientific">Candidatus Campylobacter infans</name>
    <dbReference type="NCBI Taxonomy" id="2561898"/>
    <lineage>
        <taxon>Bacteria</taxon>
        <taxon>Pseudomonadati</taxon>
        <taxon>Campylobacterota</taxon>
        <taxon>Epsilonproteobacteria</taxon>
        <taxon>Campylobacterales</taxon>
        <taxon>Campylobacteraceae</taxon>
        <taxon>Campylobacter</taxon>
    </lineage>
</organism>
<dbReference type="AlphaFoldDB" id="A0A7H9CH67"/>
<protein>
    <submittedName>
        <fullName evidence="1">Uncharacterized protein</fullName>
    </submittedName>
</protein>
<keyword evidence="2" id="KW-1185">Reference proteome</keyword>
<evidence type="ECO:0000313" key="2">
    <source>
        <dbReference type="Proteomes" id="UP000509414"/>
    </source>
</evidence>
<accession>A0A7H9CH67</accession>
<sequence>MQAINYDKYLNMNERQLLNSLLNAEKKETKIKTILQENSDLISFLKAKLKEKIDRPKYNFVPYKESEAYKIGREREKARTPEQQAQLDREIDELINKNYGNEL</sequence>
<dbReference type="Proteomes" id="UP000509414">
    <property type="component" value="Chromosome"/>
</dbReference>
<gene>
    <name evidence="1" type="ORF">CINF_0482</name>
</gene>
<evidence type="ECO:0000313" key="1">
    <source>
        <dbReference type="EMBL" id="QLI05011.1"/>
    </source>
</evidence>
<proteinExistence type="predicted"/>
<dbReference type="KEGG" id="cinf:CINF_0482"/>
<name>A0A7H9CH67_9BACT</name>
<dbReference type="RefSeq" id="WP_178696632.1">
    <property type="nucleotide sequence ID" value="NZ_CP049075.1"/>
</dbReference>